<dbReference type="RefSeq" id="WP_012094887.1">
    <property type="nucleotide sequence ID" value="NZ_CP024096.1"/>
</dbReference>
<accession>A0AAX2CIN5</accession>
<comment type="caution">
    <text evidence="1">The sequence shown here is derived from an EMBL/GenBank/DDBJ whole genome shotgun (WGS) entry which is preliminary data.</text>
</comment>
<evidence type="ECO:0000313" key="1">
    <source>
        <dbReference type="EMBL" id="SCL96748.1"/>
    </source>
</evidence>
<organism evidence="1 2">
    <name type="scientific">Bacillus cytotoxicus</name>
    <dbReference type="NCBI Taxonomy" id="580165"/>
    <lineage>
        <taxon>Bacteria</taxon>
        <taxon>Bacillati</taxon>
        <taxon>Bacillota</taxon>
        <taxon>Bacilli</taxon>
        <taxon>Bacillales</taxon>
        <taxon>Bacillaceae</taxon>
        <taxon>Bacillus</taxon>
        <taxon>Bacillus cereus group</taxon>
    </lineage>
</organism>
<proteinExistence type="predicted"/>
<reference evidence="1 2" key="1">
    <citation type="submission" date="2016-08" db="EMBL/GenBank/DDBJ databases">
        <authorList>
            <person name="Loux V."/>
            <person name="Rue O."/>
        </authorList>
    </citation>
    <scope>NUCLEOTIDE SEQUENCE [LARGE SCALE GENOMIC DNA]</scope>
    <source>
        <strain evidence="1 2">AFSSA_08CEB44bac</strain>
    </source>
</reference>
<dbReference type="AlphaFoldDB" id="A0AAX2CIN5"/>
<dbReference type="GeneID" id="33897702"/>
<dbReference type="InterPro" id="IPR025619">
    <property type="entry name" value="YlzJ"/>
</dbReference>
<dbReference type="Pfam" id="PF14035">
    <property type="entry name" value="YlzJ"/>
    <property type="match status" value="1"/>
</dbReference>
<dbReference type="EMBL" id="FMIK01000036">
    <property type="protein sequence ID" value="SCL96748.1"/>
    <property type="molecule type" value="Genomic_DNA"/>
</dbReference>
<gene>
    <name evidence="1" type="ORF">BCB44BAC_02777</name>
</gene>
<protein>
    <submittedName>
        <fullName evidence="1">Uncharacterized protein</fullName>
    </submittedName>
</protein>
<name>A0AAX2CIN5_9BACI</name>
<evidence type="ECO:0000313" key="2">
    <source>
        <dbReference type="Proteomes" id="UP000242164"/>
    </source>
</evidence>
<dbReference type="Proteomes" id="UP000242164">
    <property type="component" value="Unassembled WGS sequence"/>
</dbReference>
<sequence length="68" mass="7931">MILYTMMPEHFIYPPDYSQNEGQKVIHVSGVEMVVNLEKDQSYSIVRLLSTNPDHYLQYEPGQRISIS</sequence>